<feature type="transmembrane region" description="Helical" evidence="6">
    <location>
        <begin position="378"/>
        <end position="399"/>
    </location>
</feature>
<dbReference type="GO" id="GO:0022857">
    <property type="term" value="F:transmembrane transporter activity"/>
    <property type="evidence" value="ECO:0007669"/>
    <property type="project" value="InterPro"/>
</dbReference>
<feature type="transmembrane region" description="Helical" evidence="6">
    <location>
        <begin position="114"/>
        <end position="135"/>
    </location>
</feature>
<evidence type="ECO:0000256" key="1">
    <source>
        <dbReference type="ARBA" id="ARBA00004141"/>
    </source>
</evidence>
<dbReference type="Pfam" id="PF07690">
    <property type="entry name" value="MFS_1"/>
    <property type="match status" value="1"/>
</dbReference>
<feature type="transmembrane region" description="Helical" evidence="6">
    <location>
        <begin position="88"/>
        <end position="108"/>
    </location>
</feature>
<dbReference type="Proteomes" id="UP000634004">
    <property type="component" value="Unassembled WGS sequence"/>
</dbReference>
<name>A0A8J3G129_9PROT</name>
<dbReference type="InterPro" id="IPR036259">
    <property type="entry name" value="MFS_trans_sf"/>
</dbReference>
<dbReference type="EMBL" id="BMZH01000001">
    <property type="protein sequence ID" value="GHA82592.1"/>
    <property type="molecule type" value="Genomic_DNA"/>
</dbReference>
<dbReference type="InterPro" id="IPR020846">
    <property type="entry name" value="MFS_dom"/>
</dbReference>
<dbReference type="PANTHER" id="PTHR23502">
    <property type="entry name" value="MAJOR FACILITATOR SUPERFAMILY"/>
    <property type="match status" value="1"/>
</dbReference>
<dbReference type="PROSITE" id="PS50850">
    <property type="entry name" value="MFS"/>
    <property type="match status" value="1"/>
</dbReference>
<keyword evidence="2" id="KW-0813">Transport</keyword>
<feature type="transmembrane region" description="Helical" evidence="6">
    <location>
        <begin position="354"/>
        <end position="372"/>
    </location>
</feature>
<dbReference type="RefSeq" id="WP_189494479.1">
    <property type="nucleotide sequence ID" value="NZ_BMZH01000001.1"/>
</dbReference>
<feature type="transmembrane region" description="Helical" evidence="6">
    <location>
        <begin position="147"/>
        <end position="170"/>
    </location>
</feature>
<evidence type="ECO:0000256" key="4">
    <source>
        <dbReference type="ARBA" id="ARBA00022989"/>
    </source>
</evidence>
<feature type="domain" description="Major facilitator superfamily (MFS) profile" evidence="7">
    <location>
        <begin position="22"/>
        <end position="403"/>
    </location>
</feature>
<evidence type="ECO:0000259" key="7">
    <source>
        <dbReference type="PROSITE" id="PS50850"/>
    </source>
</evidence>
<feature type="transmembrane region" description="Helical" evidence="6">
    <location>
        <begin position="260"/>
        <end position="278"/>
    </location>
</feature>
<proteinExistence type="predicted"/>
<reference evidence="8" key="2">
    <citation type="submission" date="2020-09" db="EMBL/GenBank/DDBJ databases">
        <authorList>
            <person name="Sun Q."/>
            <person name="Kim S."/>
        </authorList>
    </citation>
    <scope>NUCLEOTIDE SEQUENCE</scope>
    <source>
        <strain evidence="8">KCTC 32513</strain>
    </source>
</reference>
<evidence type="ECO:0000313" key="8">
    <source>
        <dbReference type="EMBL" id="GHA82592.1"/>
    </source>
</evidence>
<protein>
    <submittedName>
        <fullName evidence="8">Bcr/CflA family drug resistance efflux transporter</fullName>
    </submittedName>
</protein>
<feature type="transmembrane region" description="Helical" evidence="6">
    <location>
        <begin position="176"/>
        <end position="195"/>
    </location>
</feature>
<keyword evidence="9" id="KW-1185">Reference proteome</keyword>
<evidence type="ECO:0000256" key="5">
    <source>
        <dbReference type="ARBA" id="ARBA00023136"/>
    </source>
</evidence>
<dbReference type="PANTHER" id="PTHR23502:SF132">
    <property type="entry name" value="POLYAMINE TRANSPORTER 2-RELATED"/>
    <property type="match status" value="1"/>
</dbReference>
<keyword evidence="3 6" id="KW-0812">Transmembrane</keyword>
<comment type="subcellular location">
    <subcellularLocation>
        <location evidence="1">Membrane</location>
        <topology evidence="1">Multi-pass membrane protein</topology>
    </subcellularLocation>
</comment>
<dbReference type="SUPFAM" id="SSF103473">
    <property type="entry name" value="MFS general substrate transporter"/>
    <property type="match status" value="1"/>
</dbReference>
<dbReference type="Gene3D" id="1.20.1720.10">
    <property type="entry name" value="Multidrug resistance protein D"/>
    <property type="match status" value="1"/>
</dbReference>
<evidence type="ECO:0000313" key="9">
    <source>
        <dbReference type="Proteomes" id="UP000634004"/>
    </source>
</evidence>
<feature type="transmembrane region" description="Helical" evidence="6">
    <location>
        <begin position="226"/>
        <end position="245"/>
    </location>
</feature>
<accession>A0A8J3G129</accession>
<evidence type="ECO:0000256" key="2">
    <source>
        <dbReference type="ARBA" id="ARBA00022448"/>
    </source>
</evidence>
<keyword evidence="5 6" id="KW-0472">Membrane</keyword>
<feature type="transmembrane region" description="Helical" evidence="6">
    <location>
        <begin position="61"/>
        <end position="81"/>
    </location>
</feature>
<feature type="transmembrane region" description="Helical" evidence="6">
    <location>
        <begin position="290"/>
        <end position="311"/>
    </location>
</feature>
<evidence type="ECO:0000256" key="6">
    <source>
        <dbReference type="SAM" id="Phobius"/>
    </source>
</evidence>
<comment type="caution">
    <text evidence="8">The sequence shown here is derived from an EMBL/GenBank/DDBJ whole genome shotgun (WGS) entry which is preliminary data.</text>
</comment>
<feature type="transmembrane region" description="Helical" evidence="6">
    <location>
        <begin position="317"/>
        <end position="342"/>
    </location>
</feature>
<sequence>MSTSVQKSNPDGLKLSISHREFVAMMAMIFGLQALGIDIMLPALEQIGTFYEVSNPNSQQWIVISFVLGFGFPQLIWGPIADRFGRKILLQISLIGYAVFAMACMFAPNFETLLFFRLCQGIACSGTRVSAGAIIRDVSSGRSMARIMSLVFTVFMIVPILAPGFGTLIISTLGWSWTFGVLGVFATLVFIWTGFRLPPTMQEARPISLTSIVGGFKRVLSHRISFGYMCASGVIFGSLFAFIAASEQVFDEVFNRGDMFWAYFAGIAGGLAVMNYLNSRVVERLGMRRISHTMVLLFIASSALNLAYMYFIGESFWVFYGLFIVSFACFGMIGANFASLALEPMGDIAGTANAVYGFFTSTGASLLGLTIAQQFNGTVIPLLIGYVCLGFTSLGIILITERGKLFEIGAGKA</sequence>
<gene>
    <name evidence="8" type="ORF">GCM10009069_02210</name>
</gene>
<reference evidence="8" key="1">
    <citation type="journal article" date="2014" name="Int. J. Syst. Evol. Microbiol.">
        <title>Complete genome sequence of Corynebacterium casei LMG S-19264T (=DSM 44701T), isolated from a smear-ripened cheese.</title>
        <authorList>
            <consortium name="US DOE Joint Genome Institute (JGI-PGF)"/>
            <person name="Walter F."/>
            <person name="Albersmeier A."/>
            <person name="Kalinowski J."/>
            <person name="Ruckert C."/>
        </authorList>
    </citation>
    <scope>NUCLEOTIDE SEQUENCE</scope>
    <source>
        <strain evidence="8">KCTC 32513</strain>
    </source>
</reference>
<dbReference type="CDD" id="cd17320">
    <property type="entry name" value="MFS_MdfA_MDR_like"/>
    <property type="match status" value="1"/>
</dbReference>
<feature type="transmembrane region" description="Helical" evidence="6">
    <location>
        <begin position="21"/>
        <end position="41"/>
    </location>
</feature>
<dbReference type="AlphaFoldDB" id="A0A8J3G129"/>
<dbReference type="GO" id="GO:0005886">
    <property type="term" value="C:plasma membrane"/>
    <property type="evidence" value="ECO:0007669"/>
    <property type="project" value="TreeGrafter"/>
</dbReference>
<dbReference type="InterPro" id="IPR011701">
    <property type="entry name" value="MFS"/>
</dbReference>
<keyword evidence="4 6" id="KW-1133">Transmembrane helix</keyword>
<evidence type="ECO:0000256" key="3">
    <source>
        <dbReference type="ARBA" id="ARBA00022692"/>
    </source>
</evidence>
<organism evidence="8 9">
    <name type="scientific">Algimonas arctica</name>
    <dbReference type="NCBI Taxonomy" id="1479486"/>
    <lineage>
        <taxon>Bacteria</taxon>
        <taxon>Pseudomonadati</taxon>
        <taxon>Pseudomonadota</taxon>
        <taxon>Alphaproteobacteria</taxon>
        <taxon>Maricaulales</taxon>
        <taxon>Robiginitomaculaceae</taxon>
        <taxon>Algimonas</taxon>
    </lineage>
</organism>